<protein>
    <submittedName>
        <fullName evidence="2">Uncharacterized protein</fullName>
    </submittedName>
</protein>
<feature type="compositionally biased region" description="Basic and acidic residues" evidence="1">
    <location>
        <begin position="54"/>
        <end position="68"/>
    </location>
</feature>
<sequence length="179" mass="19088">MTTSTAPENKLIDLIYARRLSPPSHLTLRPAHLPAPCADAFAAVRDALAAERTAQEAADKARGSKPEQAEADAARAVTDQALQDFAEVTAASSSAIADSAQAAFEDALGVALLAIREAEARLEEAQHARALRLRVQPGRPITHLGLDSRTLRDDPRWQQLSGVRQALRDAAESVQGLAL</sequence>
<reference evidence="3" key="1">
    <citation type="journal article" date="2019" name="Int. J. Syst. Evol. Microbiol.">
        <title>The Global Catalogue of Microorganisms (GCM) 10K type strain sequencing project: providing services to taxonomists for standard genome sequencing and annotation.</title>
        <authorList>
            <consortium name="The Broad Institute Genomics Platform"/>
            <consortium name="The Broad Institute Genome Sequencing Center for Infectious Disease"/>
            <person name="Wu L."/>
            <person name="Ma J."/>
        </authorList>
    </citation>
    <scope>NUCLEOTIDE SEQUENCE [LARGE SCALE GENOMIC DNA]</scope>
    <source>
        <strain evidence="3">JCM 13006</strain>
    </source>
</reference>
<gene>
    <name evidence="2" type="ORF">GCM10023235_50470</name>
</gene>
<proteinExistence type="predicted"/>
<organism evidence="2 3">
    <name type="scientific">Kitasatospora terrestris</name>
    <dbReference type="NCBI Taxonomy" id="258051"/>
    <lineage>
        <taxon>Bacteria</taxon>
        <taxon>Bacillati</taxon>
        <taxon>Actinomycetota</taxon>
        <taxon>Actinomycetes</taxon>
        <taxon>Kitasatosporales</taxon>
        <taxon>Streptomycetaceae</taxon>
        <taxon>Kitasatospora</taxon>
    </lineage>
</organism>
<dbReference type="Proteomes" id="UP001501752">
    <property type="component" value="Unassembled WGS sequence"/>
</dbReference>
<dbReference type="EMBL" id="BAABIS010000001">
    <property type="protein sequence ID" value="GAA4865990.1"/>
    <property type="molecule type" value="Genomic_DNA"/>
</dbReference>
<evidence type="ECO:0000313" key="2">
    <source>
        <dbReference type="EMBL" id="GAA4865990.1"/>
    </source>
</evidence>
<comment type="caution">
    <text evidence="2">The sequence shown here is derived from an EMBL/GenBank/DDBJ whole genome shotgun (WGS) entry which is preliminary data.</text>
</comment>
<feature type="region of interest" description="Disordered" evidence="1">
    <location>
        <begin position="54"/>
        <end position="75"/>
    </location>
</feature>
<name>A0ABP9E4T1_9ACTN</name>
<keyword evidence="3" id="KW-1185">Reference proteome</keyword>
<evidence type="ECO:0000256" key="1">
    <source>
        <dbReference type="SAM" id="MobiDB-lite"/>
    </source>
</evidence>
<accession>A0ABP9E4T1</accession>
<dbReference type="RefSeq" id="WP_345699151.1">
    <property type="nucleotide sequence ID" value="NZ_BAABIS010000001.1"/>
</dbReference>
<evidence type="ECO:0000313" key="3">
    <source>
        <dbReference type="Proteomes" id="UP001501752"/>
    </source>
</evidence>